<feature type="compositionally biased region" description="Basic and acidic residues" evidence="1">
    <location>
        <begin position="10"/>
        <end position="23"/>
    </location>
</feature>
<comment type="caution">
    <text evidence="2">The sequence shown here is derived from an EMBL/GenBank/DDBJ whole genome shotgun (WGS) entry which is preliminary data.</text>
</comment>
<evidence type="ECO:0000313" key="2">
    <source>
        <dbReference type="EMBL" id="KAG1793478.1"/>
    </source>
</evidence>
<feature type="region of interest" description="Disordered" evidence="1">
    <location>
        <begin position="1"/>
        <end position="107"/>
    </location>
</feature>
<protein>
    <submittedName>
        <fullName evidence="2">Uncharacterized protein</fullName>
    </submittedName>
</protein>
<dbReference type="EMBL" id="JABBWE010000030">
    <property type="protein sequence ID" value="KAG1793478.1"/>
    <property type="molecule type" value="Genomic_DNA"/>
</dbReference>
<feature type="compositionally biased region" description="Acidic residues" evidence="1">
    <location>
        <begin position="89"/>
        <end position="99"/>
    </location>
</feature>
<reference evidence="2" key="1">
    <citation type="journal article" date="2020" name="New Phytol.">
        <title>Comparative genomics reveals dynamic genome evolution in host specialist ectomycorrhizal fungi.</title>
        <authorList>
            <person name="Lofgren L.A."/>
            <person name="Nguyen N.H."/>
            <person name="Vilgalys R."/>
            <person name="Ruytinx J."/>
            <person name="Liao H.L."/>
            <person name="Branco S."/>
            <person name="Kuo A."/>
            <person name="LaButti K."/>
            <person name="Lipzen A."/>
            <person name="Andreopoulos W."/>
            <person name="Pangilinan J."/>
            <person name="Riley R."/>
            <person name="Hundley H."/>
            <person name="Na H."/>
            <person name="Barry K."/>
            <person name="Grigoriev I.V."/>
            <person name="Stajich J.E."/>
            <person name="Kennedy P.G."/>
        </authorList>
    </citation>
    <scope>NUCLEOTIDE SEQUENCE</scope>
    <source>
        <strain evidence="2">S12</strain>
    </source>
</reference>
<keyword evidence="3" id="KW-1185">Reference proteome</keyword>
<organism evidence="2 3">
    <name type="scientific">Suillus plorans</name>
    <dbReference type="NCBI Taxonomy" id="116603"/>
    <lineage>
        <taxon>Eukaryota</taxon>
        <taxon>Fungi</taxon>
        <taxon>Dikarya</taxon>
        <taxon>Basidiomycota</taxon>
        <taxon>Agaricomycotina</taxon>
        <taxon>Agaricomycetes</taxon>
        <taxon>Agaricomycetidae</taxon>
        <taxon>Boletales</taxon>
        <taxon>Suillineae</taxon>
        <taxon>Suillaceae</taxon>
        <taxon>Suillus</taxon>
    </lineage>
</organism>
<evidence type="ECO:0000256" key="1">
    <source>
        <dbReference type="SAM" id="MobiDB-lite"/>
    </source>
</evidence>
<feature type="compositionally biased region" description="Acidic residues" evidence="1">
    <location>
        <begin position="36"/>
        <end position="46"/>
    </location>
</feature>
<accession>A0A9P7ARA0</accession>
<dbReference type="RefSeq" id="XP_041159903.1">
    <property type="nucleotide sequence ID" value="XM_041306638.1"/>
</dbReference>
<feature type="compositionally biased region" description="Acidic residues" evidence="1">
    <location>
        <begin position="54"/>
        <end position="82"/>
    </location>
</feature>
<proteinExistence type="predicted"/>
<dbReference type="GeneID" id="64600402"/>
<dbReference type="AlphaFoldDB" id="A0A9P7ARA0"/>
<evidence type="ECO:0000313" key="3">
    <source>
        <dbReference type="Proteomes" id="UP000719766"/>
    </source>
</evidence>
<dbReference type="Proteomes" id="UP000719766">
    <property type="component" value="Unassembled WGS sequence"/>
</dbReference>
<name>A0A9P7ARA0_9AGAM</name>
<sequence>MNSLVKSAISHHERHESLHREWDEFLQSDGAQVINEEAEEQEDEAGEDKGEDKGEGDEGEIGEEEEDEGEIGEDEDDEEEDDPNRIEADEGEELDDDFLIAEGYGAL</sequence>
<gene>
    <name evidence="2" type="ORF">HD556DRAFT_1443590</name>
</gene>